<comment type="catalytic activity">
    <reaction evidence="7 8">
        <text>an N-acyl-L-alpha-aminoacyl-tRNA + H2O = an N-acyl-L-amino acid + a tRNA + H(+)</text>
        <dbReference type="Rhea" id="RHEA:54448"/>
        <dbReference type="Rhea" id="RHEA-COMP:10123"/>
        <dbReference type="Rhea" id="RHEA-COMP:13883"/>
        <dbReference type="ChEBI" id="CHEBI:15377"/>
        <dbReference type="ChEBI" id="CHEBI:15378"/>
        <dbReference type="ChEBI" id="CHEBI:59874"/>
        <dbReference type="ChEBI" id="CHEBI:78442"/>
        <dbReference type="ChEBI" id="CHEBI:138191"/>
        <dbReference type="EC" id="3.1.1.29"/>
    </reaction>
</comment>
<feature type="site" description="Stabilizes the basic form of H active site to accept a proton" evidence="7">
    <location>
        <position position="88"/>
    </location>
</feature>
<proteinExistence type="inferred from homology"/>
<dbReference type="STRING" id="1797737.A2196_05460"/>
<evidence type="ECO:0000256" key="4">
    <source>
        <dbReference type="ARBA" id="ARBA00022884"/>
    </source>
</evidence>
<dbReference type="SUPFAM" id="SSF53178">
    <property type="entry name" value="Peptidyl-tRNA hydrolase-like"/>
    <property type="match status" value="1"/>
</dbReference>
<keyword evidence="7" id="KW-0963">Cytoplasm</keyword>
<keyword evidence="4 7" id="KW-0694">RNA-binding</keyword>
<dbReference type="PANTHER" id="PTHR17224:SF1">
    <property type="entry name" value="PEPTIDYL-TRNA HYDROLASE"/>
    <property type="match status" value="1"/>
</dbReference>
<dbReference type="InterPro" id="IPR018171">
    <property type="entry name" value="Pept_tRNA_hydro_CS"/>
</dbReference>
<evidence type="ECO:0000256" key="9">
    <source>
        <dbReference type="RuleBase" id="RU004320"/>
    </source>
</evidence>
<comment type="similarity">
    <text evidence="5 7 9">Belongs to the PTH family.</text>
</comment>
<dbReference type="PROSITE" id="PS01195">
    <property type="entry name" value="PEPT_TRNA_HYDROL_1"/>
    <property type="match status" value="1"/>
</dbReference>
<dbReference type="PANTHER" id="PTHR17224">
    <property type="entry name" value="PEPTIDYL-TRNA HYDROLASE"/>
    <property type="match status" value="1"/>
</dbReference>
<gene>
    <name evidence="7" type="primary">pth</name>
    <name evidence="10" type="ORF">A2196_05460</name>
</gene>
<dbReference type="CDD" id="cd00462">
    <property type="entry name" value="PTH"/>
    <property type="match status" value="1"/>
</dbReference>
<dbReference type="GO" id="GO:0004045">
    <property type="term" value="F:peptidyl-tRNA hydrolase activity"/>
    <property type="evidence" value="ECO:0007669"/>
    <property type="project" value="UniProtKB-UniRule"/>
</dbReference>
<evidence type="ECO:0000256" key="8">
    <source>
        <dbReference type="RuleBase" id="RU000673"/>
    </source>
</evidence>
<evidence type="ECO:0000313" key="11">
    <source>
        <dbReference type="Proteomes" id="UP000176751"/>
    </source>
</evidence>
<evidence type="ECO:0000256" key="6">
    <source>
        <dbReference type="ARBA" id="ARBA00050038"/>
    </source>
</evidence>
<dbReference type="HAMAP" id="MF_00083">
    <property type="entry name" value="Pept_tRNA_hydro_bact"/>
    <property type="match status" value="1"/>
</dbReference>
<dbReference type="NCBIfam" id="TIGR00447">
    <property type="entry name" value="pth"/>
    <property type="match status" value="1"/>
</dbReference>
<comment type="subcellular location">
    <subcellularLocation>
        <location evidence="7">Cytoplasm</location>
    </subcellularLocation>
</comment>
<reference evidence="10 11" key="1">
    <citation type="journal article" date="2016" name="Nat. Commun.">
        <title>Thousands of microbial genomes shed light on interconnected biogeochemical processes in an aquifer system.</title>
        <authorList>
            <person name="Anantharaman K."/>
            <person name="Brown C.T."/>
            <person name="Hug L.A."/>
            <person name="Sharon I."/>
            <person name="Castelle C.J."/>
            <person name="Probst A.J."/>
            <person name="Thomas B.C."/>
            <person name="Singh A."/>
            <person name="Wilkins M.J."/>
            <person name="Karaoz U."/>
            <person name="Brodie E.L."/>
            <person name="Williams K.H."/>
            <person name="Hubbard S.S."/>
            <person name="Banfield J.F."/>
        </authorList>
    </citation>
    <scope>NUCLEOTIDE SEQUENCE [LARGE SCALE GENOMIC DNA]</scope>
</reference>
<feature type="binding site" evidence="7">
    <location>
        <position position="61"/>
    </location>
    <ligand>
        <name>tRNA</name>
        <dbReference type="ChEBI" id="CHEBI:17843"/>
    </ligand>
</feature>
<dbReference type="FunFam" id="3.40.50.1470:FF:000001">
    <property type="entry name" value="Peptidyl-tRNA hydrolase"/>
    <property type="match status" value="1"/>
</dbReference>
<dbReference type="Gene3D" id="3.40.50.1470">
    <property type="entry name" value="Peptidyl-tRNA hydrolase"/>
    <property type="match status" value="1"/>
</dbReference>
<evidence type="ECO:0000256" key="1">
    <source>
        <dbReference type="ARBA" id="ARBA00013260"/>
    </source>
</evidence>
<dbReference type="GO" id="GO:0000049">
    <property type="term" value="F:tRNA binding"/>
    <property type="evidence" value="ECO:0007669"/>
    <property type="project" value="UniProtKB-UniRule"/>
</dbReference>
<dbReference type="GO" id="GO:0006515">
    <property type="term" value="P:protein quality control for misfolded or incompletely synthesized proteins"/>
    <property type="evidence" value="ECO:0007669"/>
    <property type="project" value="UniProtKB-UniRule"/>
</dbReference>
<dbReference type="GO" id="GO:0072344">
    <property type="term" value="P:rescue of stalled ribosome"/>
    <property type="evidence" value="ECO:0007669"/>
    <property type="project" value="UniProtKB-UniRule"/>
</dbReference>
<accession>A0A1F5HG78</accession>
<comment type="function">
    <text evidence="7">Hydrolyzes ribosome-free peptidyl-tRNAs (with 1 or more amino acids incorporated), which drop off the ribosome during protein synthesis, or as a result of ribosome stalling.</text>
</comment>
<dbReference type="GO" id="GO:0005737">
    <property type="term" value="C:cytoplasm"/>
    <property type="evidence" value="ECO:0007669"/>
    <property type="project" value="UniProtKB-SubCell"/>
</dbReference>
<feature type="site" description="Discriminates between blocked and unblocked aminoacyl-tRNA" evidence="7">
    <location>
        <position position="9"/>
    </location>
</feature>
<comment type="caution">
    <text evidence="7">Lacks conserved residue(s) required for the propagation of feature annotation.</text>
</comment>
<feature type="binding site" evidence="7">
    <location>
        <position position="14"/>
    </location>
    <ligand>
        <name>tRNA</name>
        <dbReference type="ChEBI" id="CHEBI:17843"/>
    </ligand>
</feature>
<comment type="function">
    <text evidence="7">Catalyzes the release of premature peptidyl moieties from peptidyl-tRNA molecules trapped in stalled 50S ribosomal subunits, and thus maintains levels of free tRNAs and 50S ribosomes.</text>
</comment>
<dbReference type="Proteomes" id="UP000176751">
    <property type="component" value="Unassembled WGS sequence"/>
</dbReference>
<comment type="caution">
    <text evidence="10">The sequence shown here is derived from an EMBL/GenBank/DDBJ whole genome shotgun (WGS) entry which is preliminary data.</text>
</comment>
<dbReference type="InterPro" id="IPR001328">
    <property type="entry name" value="Pept_tRNA_hydro"/>
</dbReference>
<name>A0A1F5HG78_9BACT</name>
<organism evidence="10 11">
    <name type="scientific">Candidatus Curtissbacteria bacterium RIFOXYA1_FULL_41_14</name>
    <dbReference type="NCBI Taxonomy" id="1797737"/>
    <lineage>
        <taxon>Bacteria</taxon>
        <taxon>Candidatus Curtissiibacteriota</taxon>
    </lineage>
</organism>
<dbReference type="EC" id="3.1.1.29" evidence="1 7"/>
<dbReference type="EMBL" id="MFCA01000003">
    <property type="protein sequence ID" value="OGE03141.1"/>
    <property type="molecule type" value="Genomic_DNA"/>
</dbReference>
<evidence type="ECO:0000256" key="3">
    <source>
        <dbReference type="ARBA" id="ARBA00022801"/>
    </source>
</evidence>
<feature type="binding site" evidence="7">
    <location>
        <position position="63"/>
    </location>
    <ligand>
        <name>tRNA</name>
        <dbReference type="ChEBI" id="CHEBI:17843"/>
    </ligand>
</feature>
<evidence type="ECO:0000256" key="5">
    <source>
        <dbReference type="ARBA" id="ARBA00038063"/>
    </source>
</evidence>
<evidence type="ECO:0000313" key="10">
    <source>
        <dbReference type="EMBL" id="OGE03141.1"/>
    </source>
</evidence>
<dbReference type="AlphaFoldDB" id="A0A1F5HG78"/>
<dbReference type="InterPro" id="IPR036416">
    <property type="entry name" value="Pept_tRNA_hydro_sf"/>
</dbReference>
<protein>
    <recommendedName>
        <fullName evidence="6 7">Peptidyl-tRNA hydrolase</fullName>
        <shortName evidence="7">Pth</shortName>
        <ecNumber evidence="1 7">3.1.1.29</ecNumber>
    </recommendedName>
</protein>
<sequence length="181" mass="20342">MKLIVGLGNPGVKFEKTRHNLGFMVMDFFAGNKGLSWQYNSDFSSHYAKDAELVIAKPTTYVNQSGIAVASICRYFRVDLSDLLVIHDDLDLPFGKIRLTYGSSSAGHRGIESIIENLGMEFTRLRIGIGRPLESIDPEKYVLQKFSTEENKQLPKIIEKSTEAIKSYLDLGIDAAMNRYN</sequence>
<feature type="active site" description="Proton acceptor" evidence="7">
    <location>
        <position position="19"/>
    </location>
</feature>
<dbReference type="Pfam" id="PF01195">
    <property type="entry name" value="Pept_tRNA_hydro"/>
    <property type="match status" value="1"/>
</dbReference>
<evidence type="ECO:0000256" key="7">
    <source>
        <dbReference type="HAMAP-Rule" id="MF_00083"/>
    </source>
</evidence>
<comment type="subunit">
    <text evidence="7">Monomer.</text>
</comment>
<keyword evidence="3 7" id="KW-0378">Hydrolase</keyword>
<keyword evidence="2 7" id="KW-0820">tRNA-binding</keyword>
<evidence type="ECO:0000256" key="2">
    <source>
        <dbReference type="ARBA" id="ARBA00022555"/>
    </source>
</evidence>